<sequence length="161" mass="17609">MKNIILFLIGLLLIFVEVFFTNFIFSGVSVNLLLIYIVFISLYIDMNDSMILGSLLGLLGDLLAGGIIGINACLFVGTAYLIANVEKTIFKDDRKIVCLLVVLTSAIFSIINALVAAIFFVSPPLLVGFIKAVLIIPILNGGVAYIAYTLFSDRLIKLRKE</sequence>
<keyword evidence="4 8" id="KW-0812">Transmembrane</keyword>
<comment type="similarity">
    <text evidence="2">Belongs to the MreD family.</text>
</comment>
<evidence type="ECO:0000313" key="9">
    <source>
        <dbReference type="EMBL" id="WAW14285.1"/>
    </source>
</evidence>
<feature type="transmembrane region" description="Helical" evidence="8">
    <location>
        <begin position="6"/>
        <end position="25"/>
    </location>
</feature>
<keyword evidence="7 8" id="KW-0472">Membrane</keyword>
<evidence type="ECO:0000256" key="4">
    <source>
        <dbReference type="ARBA" id="ARBA00022692"/>
    </source>
</evidence>
<evidence type="ECO:0000256" key="1">
    <source>
        <dbReference type="ARBA" id="ARBA00004651"/>
    </source>
</evidence>
<feature type="transmembrane region" description="Helical" evidence="8">
    <location>
        <begin position="32"/>
        <end position="56"/>
    </location>
</feature>
<name>A0ABY7JMG7_9FIRM</name>
<accession>A0ABY7JMG7</accession>
<evidence type="ECO:0000256" key="8">
    <source>
        <dbReference type="SAM" id="Phobius"/>
    </source>
</evidence>
<dbReference type="Proteomes" id="UP001164187">
    <property type="component" value="Chromosome"/>
</dbReference>
<feature type="transmembrane region" description="Helical" evidence="8">
    <location>
        <begin position="126"/>
        <end position="151"/>
    </location>
</feature>
<dbReference type="Pfam" id="PF04093">
    <property type="entry name" value="MreD"/>
    <property type="match status" value="1"/>
</dbReference>
<gene>
    <name evidence="9" type="primary">mreD</name>
    <name evidence="9" type="ORF">O0R46_06635</name>
</gene>
<protein>
    <submittedName>
        <fullName evidence="9">Rod shape-determining protein MreD</fullName>
    </submittedName>
</protein>
<dbReference type="EMBL" id="CP114052">
    <property type="protein sequence ID" value="WAW14285.1"/>
    <property type="molecule type" value="Genomic_DNA"/>
</dbReference>
<evidence type="ECO:0000256" key="7">
    <source>
        <dbReference type="ARBA" id="ARBA00023136"/>
    </source>
</evidence>
<evidence type="ECO:0000256" key="2">
    <source>
        <dbReference type="ARBA" id="ARBA00007776"/>
    </source>
</evidence>
<keyword evidence="5" id="KW-0133">Cell shape</keyword>
<feature type="transmembrane region" description="Helical" evidence="8">
    <location>
        <begin position="62"/>
        <end position="85"/>
    </location>
</feature>
<dbReference type="RefSeq" id="WP_269310948.1">
    <property type="nucleotide sequence ID" value="NZ_CP114052.1"/>
</dbReference>
<evidence type="ECO:0000313" key="10">
    <source>
        <dbReference type="Proteomes" id="UP001164187"/>
    </source>
</evidence>
<evidence type="ECO:0000256" key="5">
    <source>
        <dbReference type="ARBA" id="ARBA00022960"/>
    </source>
</evidence>
<keyword evidence="10" id="KW-1185">Reference proteome</keyword>
<evidence type="ECO:0000256" key="6">
    <source>
        <dbReference type="ARBA" id="ARBA00022989"/>
    </source>
</evidence>
<keyword evidence="6 8" id="KW-1133">Transmembrane helix</keyword>
<dbReference type="NCBIfam" id="TIGR03426">
    <property type="entry name" value="shape_MreD"/>
    <property type="match status" value="1"/>
</dbReference>
<proteinExistence type="inferred from homology"/>
<keyword evidence="3" id="KW-1003">Cell membrane</keyword>
<evidence type="ECO:0000256" key="3">
    <source>
        <dbReference type="ARBA" id="ARBA00022475"/>
    </source>
</evidence>
<reference evidence="9" key="1">
    <citation type="submission" date="2022-12" db="EMBL/GenBank/DDBJ databases">
        <title>Peptostreptococcus.</title>
        <authorList>
            <person name="Lee S.H."/>
        </authorList>
    </citation>
    <scope>NUCLEOTIDE SEQUENCE</scope>
    <source>
        <strain evidence="9">CBA3647</strain>
    </source>
</reference>
<feature type="transmembrane region" description="Helical" evidence="8">
    <location>
        <begin position="97"/>
        <end position="120"/>
    </location>
</feature>
<comment type="subcellular location">
    <subcellularLocation>
        <location evidence="1">Cell membrane</location>
        <topology evidence="1">Multi-pass membrane protein</topology>
    </subcellularLocation>
</comment>
<dbReference type="InterPro" id="IPR007227">
    <property type="entry name" value="Cell_shape_determining_MreD"/>
</dbReference>
<organism evidence="9 10">
    <name type="scientific">Peptostreptococcus equinus</name>
    <dbReference type="NCBI Taxonomy" id="3003601"/>
    <lineage>
        <taxon>Bacteria</taxon>
        <taxon>Bacillati</taxon>
        <taxon>Bacillota</taxon>
        <taxon>Clostridia</taxon>
        <taxon>Peptostreptococcales</taxon>
        <taxon>Peptostreptococcaceae</taxon>
        <taxon>Peptostreptococcus</taxon>
    </lineage>
</organism>